<evidence type="ECO:0000313" key="1">
    <source>
        <dbReference type="EMBL" id="TRO64563.1"/>
    </source>
</evidence>
<dbReference type="NCBIfam" id="TIGR02246">
    <property type="entry name" value="SgcJ/EcaC family oxidoreductase"/>
    <property type="match status" value="1"/>
</dbReference>
<dbReference type="Proteomes" id="UP000315131">
    <property type="component" value="Unassembled WGS sequence"/>
</dbReference>
<name>A0A550I0R0_9FLAO</name>
<dbReference type="AlphaFoldDB" id="A0A550I0R0"/>
<dbReference type="InterPro" id="IPR011944">
    <property type="entry name" value="Steroid_delta5-4_isomerase"/>
</dbReference>
<reference evidence="1 2" key="1">
    <citation type="submission" date="2019-06" db="EMBL/GenBank/DDBJ databases">
        <title>Gramella sabulilitoris sp. nov., isolated from a marine sand.</title>
        <authorList>
            <person name="Yoon J.-H."/>
        </authorList>
    </citation>
    <scope>NUCLEOTIDE SEQUENCE [LARGE SCALE GENOMIC DNA]</scope>
    <source>
        <strain evidence="1 2">HSMS-1</strain>
    </source>
</reference>
<gene>
    <name evidence="1" type="ORF">FGM01_13610</name>
</gene>
<comment type="caution">
    <text evidence="1">The sequence shown here is derived from an EMBL/GenBank/DDBJ whole genome shotgun (WGS) entry which is preliminary data.</text>
</comment>
<dbReference type="Gene3D" id="3.10.450.50">
    <property type="match status" value="1"/>
</dbReference>
<protein>
    <submittedName>
        <fullName evidence="1">Nuclear transport factor 2 family protein</fullName>
    </submittedName>
</protein>
<dbReference type="Pfam" id="PF07366">
    <property type="entry name" value="SnoaL"/>
    <property type="match status" value="1"/>
</dbReference>
<organism evidence="1 2">
    <name type="scientific">Christiangramia sabulilitoris</name>
    <dbReference type="NCBI Taxonomy" id="2583991"/>
    <lineage>
        <taxon>Bacteria</taxon>
        <taxon>Pseudomonadati</taxon>
        <taxon>Bacteroidota</taxon>
        <taxon>Flavobacteriia</taxon>
        <taxon>Flavobacteriales</taxon>
        <taxon>Flavobacteriaceae</taxon>
        <taxon>Christiangramia</taxon>
    </lineage>
</organism>
<dbReference type="GO" id="GO:0030638">
    <property type="term" value="P:polyketide metabolic process"/>
    <property type="evidence" value="ECO:0007669"/>
    <property type="project" value="InterPro"/>
</dbReference>
<evidence type="ECO:0000313" key="2">
    <source>
        <dbReference type="Proteomes" id="UP000315131"/>
    </source>
</evidence>
<dbReference type="CDD" id="cd00531">
    <property type="entry name" value="NTF2_like"/>
    <property type="match status" value="1"/>
</dbReference>
<dbReference type="OrthoDB" id="125994at2"/>
<proteinExistence type="predicted"/>
<keyword evidence="2" id="KW-1185">Reference proteome</keyword>
<dbReference type="InterPro" id="IPR032710">
    <property type="entry name" value="NTF2-like_dom_sf"/>
</dbReference>
<sequence>MALILIQCKDSTSEQEKMEEFAQNYTAAWNSKDPQKMASFYAEDGVLIVNGGTPAIGRQQLAKTAESYMTAFPDMELVMDSLVIDSDTYRYYWTFKGTNTGPGGNGNRVNFSGFEEWNLNEDGLVQRSIGTYDLDDYLRQVRGE</sequence>
<accession>A0A550I0R0</accession>
<dbReference type="SUPFAM" id="SSF54427">
    <property type="entry name" value="NTF2-like"/>
    <property type="match status" value="1"/>
</dbReference>
<dbReference type="EMBL" id="VHSF01000003">
    <property type="protein sequence ID" value="TRO64563.1"/>
    <property type="molecule type" value="Genomic_DNA"/>
</dbReference>
<dbReference type="InterPro" id="IPR009959">
    <property type="entry name" value="Cyclase_SnoaL-like"/>
</dbReference>